<feature type="compositionally biased region" description="Polar residues" evidence="1">
    <location>
        <begin position="150"/>
        <end position="161"/>
    </location>
</feature>
<organism evidence="2 3">
    <name type="scientific">Ditylenchus destructor</name>
    <dbReference type="NCBI Taxonomy" id="166010"/>
    <lineage>
        <taxon>Eukaryota</taxon>
        <taxon>Metazoa</taxon>
        <taxon>Ecdysozoa</taxon>
        <taxon>Nematoda</taxon>
        <taxon>Chromadorea</taxon>
        <taxon>Rhabditida</taxon>
        <taxon>Tylenchina</taxon>
        <taxon>Tylenchomorpha</taxon>
        <taxon>Sphaerularioidea</taxon>
        <taxon>Anguinidae</taxon>
        <taxon>Anguininae</taxon>
        <taxon>Ditylenchus</taxon>
    </lineage>
</organism>
<name>A0AAD4MEZ9_9BILA</name>
<dbReference type="Proteomes" id="UP001201812">
    <property type="component" value="Unassembled WGS sequence"/>
</dbReference>
<evidence type="ECO:0000256" key="1">
    <source>
        <dbReference type="SAM" id="MobiDB-lite"/>
    </source>
</evidence>
<proteinExistence type="predicted"/>
<gene>
    <name evidence="2" type="ORF">DdX_21348</name>
</gene>
<protein>
    <submittedName>
        <fullName evidence="2">Uncharacterized protein</fullName>
    </submittedName>
</protein>
<sequence length="161" mass="18266">MPNFVPPISQPFSIPPQPRLVADPGNVAPDNDEYFISEPARGSMIVQPQNLFFPNMVQRPNVAFFDDFMLRRKFNRLKSYQEQNNRPPLRPVNNESPPAAVMHSPPKMNSLPGKSEENPGMSWKSYVENITKQKDQMDVGAAGTKPNDIQIETENPENNSW</sequence>
<evidence type="ECO:0000313" key="2">
    <source>
        <dbReference type="EMBL" id="KAI1692259.1"/>
    </source>
</evidence>
<feature type="region of interest" description="Disordered" evidence="1">
    <location>
        <begin position="79"/>
        <end position="121"/>
    </location>
</feature>
<dbReference type="AlphaFoldDB" id="A0AAD4MEZ9"/>
<feature type="region of interest" description="Disordered" evidence="1">
    <location>
        <begin position="137"/>
        <end position="161"/>
    </location>
</feature>
<evidence type="ECO:0000313" key="3">
    <source>
        <dbReference type="Proteomes" id="UP001201812"/>
    </source>
</evidence>
<comment type="caution">
    <text evidence="2">The sequence shown here is derived from an EMBL/GenBank/DDBJ whole genome shotgun (WGS) entry which is preliminary data.</text>
</comment>
<keyword evidence="3" id="KW-1185">Reference proteome</keyword>
<reference evidence="2" key="1">
    <citation type="submission" date="2022-01" db="EMBL/GenBank/DDBJ databases">
        <title>Genome Sequence Resource for Two Populations of Ditylenchus destructor, the Migratory Endoparasitic Phytonematode.</title>
        <authorList>
            <person name="Zhang H."/>
            <person name="Lin R."/>
            <person name="Xie B."/>
        </authorList>
    </citation>
    <scope>NUCLEOTIDE SEQUENCE</scope>
    <source>
        <strain evidence="2">BazhouSP</strain>
    </source>
</reference>
<dbReference type="EMBL" id="JAKKPZ010000792">
    <property type="protein sequence ID" value="KAI1692259.1"/>
    <property type="molecule type" value="Genomic_DNA"/>
</dbReference>
<accession>A0AAD4MEZ9</accession>